<feature type="compositionally biased region" description="Low complexity" evidence="6">
    <location>
        <begin position="562"/>
        <end position="580"/>
    </location>
</feature>
<dbReference type="InterPro" id="IPR016024">
    <property type="entry name" value="ARM-type_fold"/>
</dbReference>
<feature type="compositionally biased region" description="Low complexity" evidence="6">
    <location>
        <begin position="246"/>
        <end position="260"/>
    </location>
</feature>
<feature type="region of interest" description="Disordered" evidence="6">
    <location>
        <begin position="237"/>
        <end position="291"/>
    </location>
</feature>
<keyword evidence="9" id="KW-1185">Reference proteome</keyword>
<feature type="compositionally biased region" description="Low complexity" evidence="6">
    <location>
        <begin position="1445"/>
        <end position="1467"/>
    </location>
</feature>
<dbReference type="InterPro" id="IPR011989">
    <property type="entry name" value="ARM-like"/>
</dbReference>
<dbReference type="InterPro" id="IPR024395">
    <property type="entry name" value="CLASP_N_dom"/>
</dbReference>
<dbReference type="GO" id="GO:0005881">
    <property type="term" value="C:cytoplasmic microtubule"/>
    <property type="evidence" value="ECO:0007669"/>
    <property type="project" value="TreeGrafter"/>
</dbReference>
<evidence type="ECO:0000313" key="8">
    <source>
        <dbReference type="EMBL" id="KAK9504377.1"/>
    </source>
</evidence>
<feature type="domain" description="TOG" evidence="7">
    <location>
        <begin position="4"/>
        <end position="227"/>
    </location>
</feature>
<evidence type="ECO:0000259" key="7">
    <source>
        <dbReference type="SMART" id="SM01349"/>
    </source>
</evidence>
<evidence type="ECO:0000256" key="2">
    <source>
        <dbReference type="ARBA" id="ARBA00022490"/>
    </source>
</evidence>
<gene>
    <name evidence="8" type="ORF">O3M35_010721</name>
</gene>
<comment type="caution">
    <text evidence="8">The sequence shown here is derived from an EMBL/GenBank/DDBJ whole genome shotgun (WGS) entry which is preliminary data.</text>
</comment>
<dbReference type="PANTHER" id="PTHR21567:SF9">
    <property type="entry name" value="CLIP-ASSOCIATING PROTEIN"/>
    <property type="match status" value="1"/>
</dbReference>
<feature type="compositionally biased region" description="Low complexity" evidence="6">
    <location>
        <begin position="270"/>
        <end position="291"/>
    </location>
</feature>
<dbReference type="GO" id="GO:0005876">
    <property type="term" value="C:spindle microtubule"/>
    <property type="evidence" value="ECO:0007669"/>
    <property type="project" value="TreeGrafter"/>
</dbReference>
<dbReference type="Proteomes" id="UP001461498">
    <property type="component" value="Unassembled WGS sequence"/>
</dbReference>
<feature type="compositionally biased region" description="Low complexity" evidence="6">
    <location>
        <begin position="695"/>
        <end position="715"/>
    </location>
</feature>
<feature type="domain" description="TOG" evidence="7">
    <location>
        <begin position="853"/>
        <end position="1103"/>
    </location>
</feature>
<comment type="subcellular location">
    <subcellularLocation>
        <location evidence="1">Cytoplasm</location>
        <location evidence="1">Cytoskeleton</location>
    </subcellularLocation>
</comment>
<feature type="compositionally biased region" description="Polar residues" evidence="6">
    <location>
        <begin position="735"/>
        <end position="744"/>
    </location>
</feature>
<evidence type="ECO:0000313" key="9">
    <source>
        <dbReference type="Proteomes" id="UP001461498"/>
    </source>
</evidence>
<evidence type="ECO:0000256" key="5">
    <source>
        <dbReference type="PROSITE-ProRule" id="PRU00103"/>
    </source>
</evidence>
<proteinExistence type="predicted"/>
<feature type="region of interest" description="Disordered" evidence="6">
    <location>
        <begin position="560"/>
        <end position="635"/>
    </location>
</feature>
<evidence type="ECO:0000256" key="3">
    <source>
        <dbReference type="ARBA" id="ARBA00022737"/>
    </source>
</evidence>
<dbReference type="EMBL" id="JAPXFL010000007">
    <property type="protein sequence ID" value="KAK9504377.1"/>
    <property type="molecule type" value="Genomic_DNA"/>
</dbReference>
<dbReference type="GO" id="GO:0072686">
    <property type="term" value="C:mitotic spindle"/>
    <property type="evidence" value="ECO:0007669"/>
    <property type="project" value="TreeGrafter"/>
</dbReference>
<dbReference type="Gene3D" id="1.25.10.10">
    <property type="entry name" value="Leucine-rich Repeat Variant"/>
    <property type="match status" value="4"/>
</dbReference>
<dbReference type="GO" id="GO:0090307">
    <property type="term" value="P:mitotic spindle assembly"/>
    <property type="evidence" value="ECO:0007669"/>
    <property type="project" value="TreeGrafter"/>
</dbReference>
<dbReference type="GO" id="GO:0045180">
    <property type="term" value="C:basal cortex"/>
    <property type="evidence" value="ECO:0007669"/>
    <property type="project" value="TreeGrafter"/>
</dbReference>
<dbReference type="InterPro" id="IPR021133">
    <property type="entry name" value="HEAT_type_2"/>
</dbReference>
<feature type="region of interest" description="Disordered" evidence="6">
    <location>
        <begin position="1443"/>
        <end position="1467"/>
    </location>
</feature>
<feature type="compositionally biased region" description="Low complexity" evidence="6">
    <location>
        <begin position="672"/>
        <end position="683"/>
    </location>
</feature>
<organism evidence="8 9">
    <name type="scientific">Rhynocoris fuscipes</name>
    <dbReference type="NCBI Taxonomy" id="488301"/>
    <lineage>
        <taxon>Eukaryota</taxon>
        <taxon>Metazoa</taxon>
        <taxon>Ecdysozoa</taxon>
        <taxon>Arthropoda</taxon>
        <taxon>Hexapoda</taxon>
        <taxon>Insecta</taxon>
        <taxon>Pterygota</taxon>
        <taxon>Neoptera</taxon>
        <taxon>Paraneoptera</taxon>
        <taxon>Hemiptera</taxon>
        <taxon>Heteroptera</taxon>
        <taxon>Panheteroptera</taxon>
        <taxon>Cimicomorpha</taxon>
        <taxon>Reduviidae</taxon>
        <taxon>Harpactorinae</taxon>
        <taxon>Harpactorini</taxon>
        <taxon>Rhynocoris</taxon>
    </lineage>
</organism>
<feature type="repeat" description="HEAT" evidence="5">
    <location>
        <begin position="163"/>
        <end position="201"/>
    </location>
</feature>
<feature type="domain" description="TOG" evidence="7">
    <location>
        <begin position="337"/>
        <end position="573"/>
    </location>
</feature>
<feature type="compositionally biased region" description="Low complexity" evidence="6">
    <location>
        <begin position="761"/>
        <end position="772"/>
    </location>
</feature>
<dbReference type="PANTHER" id="PTHR21567">
    <property type="entry name" value="CLASP"/>
    <property type="match status" value="1"/>
</dbReference>
<name>A0AAW1D1G1_9HEMI</name>
<dbReference type="GO" id="GO:0000776">
    <property type="term" value="C:kinetochore"/>
    <property type="evidence" value="ECO:0007669"/>
    <property type="project" value="TreeGrafter"/>
</dbReference>
<evidence type="ECO:0000256" key="1">
    <source>
        <dbReference type="ARBA" id="ARBA00004245"/>
    </source>
</evidence>
<feature type="domain" description="TOG" evidence="7">
    <location>
        <begin position="1215"/>
        <end position="1448"/>
    </location>
</feature>
<sequence>MTKDMDSFLGLLSTTDTKQKLVIGLELLTYLQNGSSIECQDIGHVVDSLLPWIQSSNFKVSQMGLDVMTELSKRMETYFRPYIPSVLPSVIDRLGDSKELVRERCQLLLSELMEVGAITPQQLFDRLLPAFSHKNSNVRDEIMKCLIATLNQHGANCISISRLVPSLVKLLSDPNALVRDNALNTLAQVYRHVGERLRIDLIKKHNLPPTKLPILMAKFDEIKEAGDFFPTAQNMNLLDEDEPDRSVPSSASKRSPSVRRNATLSSASKSLPQTPVQTTSSSSPSSSSSLPYTVSKLARMGSLRRTKSATSGSGGTQAGAVDEEGFIKAFESVPTVQIFSARDLDENLNKIRQTISDTNQDWNKRVEAIKKIRSLLLAGANNYEEFYTHLRLLDPPFQASVKDLRSQVVREACVTIAFMSQTLGNRFEHFAESVVPALINLIQNSAKIIASAGQVCLGFIVRHTTSARLIPLICSGLSSKSREIRRASIKLIHQMFSSWPYHPLQKHLALLQSGLSSAIADADQEVRLTARKGYWAFKEQFPEQAEVLLNNLDASYKRSLHSDMSNSSSSNSLHQPSSASKLRPPAGGSTENLSGGRRSSGSSIPVLRKAETTDTPIRRGVVTPPSVSRRSNSAVDLQAAQRAKARAQYAAMARQKVGSNASLPRPKKTVDSGPSSLVSSGFSAEQNRQGRSRSTRVSQSQPSSRSGSPSSRLSYGGLGSVDRSRRSPSYQSRSGATSRETSPGRSGHHHLPPLASSTSKLRALARPPTTRPPTIAQKILQQSLEAESALADALSYEPRDVSLLTSPRRIRGLDDHSDDSETSSVCSERSFESHRRTSDSFSWSGSQQRLYRELWEPAIKDITEIMHACESTHWSDRKDGLVSLSAYLQAGNTLSPHQLTRITDNFTKMLSDSHTKVFSLFLDTVADLITTHASDLHPWLYVLLTRLFNKLGSDLLTSIQAKINRTLDIVRDSFGPEPVLHWALKFFVDPTQTPNTRVKLAVLQFLAKTAPAADPSIAFPQSGPNNKDVTTAALTKMIGWTMGDSIKQGSELRRAAQEAILALFNLNTPQVTLRFAQLPKEYQEAAATLIQGRVRKPSLTGAAISETSAKQDSLSPDQVYRSLRRTTAEIQSYSYDGKVADTASHDSGISQMSLNDKHDIDLITNWAGSMSLSSPTKQKDCNGLENANNGVNASATLLSSNGFNNSVDISEGSSSGAGELEGLSKTLDSLESSSAEDKKQALIALATQIREADPILISTHFKRVLRVVLPEVTVGEVDKREASLTALCEILKKKSLSPMLQSFTELILINVIKAYADSNRDVAKHAEPCIEEIANALKLDLVMKVLIPLMSVEAFPYNLSVIKALTKVVEAHPKQQLLPFLPEIMPGLIQAYGHDESLVRKSAVFCMVALHDKLGDSAIKPYLSSLSASKLKLLDLYINKKHQPSSNTTKSSSIHHNSSSSSTNTNV</sequence>
<dbReference type="GO" id="GO:0008017">
    <property type="term" value="F:microtubule binding"/>
    <property type="evidence" value="ECO:0007669"/>
    <property type="project" value="TreeGrafter"/>
</dbReference>
<evidence type="ECO:0000256" key="4">
    <source>
        <dbReference type="ARBA" id="ARBA00023212"/>
    </source>
</evidence>
<dbReference type="PROSITE" id="PS50077">
    <property type="entry name" value="HEAT_REPEAT"/>
    <property type="match status" value="1"/>
</dbReference>
<reference evidence="8 9" key="1">
    <citation type="submission" date="2022-12" db="EMBL/GenBank/DDBJ databases">
        <title>Chromosome-level genome assembly of true bugs.</title>
        <authorList>
            <person name="Ma L."/>
            <person name="Li H."/>
        </authorList>
    </citation>
    <scope>NUCLEOTIDE SEQUENCE [LARGE SCALE GENOMIC DNA]</scope>
    <source>
        <strain evidence="8">Lab_2022b</strain>
    </source>
</reference>
<accession>A0AAW1D1G1</accession>
<dbReference type="Pfam" id="PF12348">
    <property type="entry name" value="CLASP_N"/>
    <property type="match status" value="2"/>
</dbReference>
<keyword evidence="3" id="KW-0677">Repeat</keyword>
<feature type="region of interest" description="Disordered" evidence="6">
    <location>
        <begin position="651"/>
        <end position="772"/>
    </location>
</feature>
<dbReference type="SUPFAM" id="SSF48371">
    <property type="entry name" value="ARM repeat"/>
    <property type="match status" value="2"/>
</dbReference>
<dbReference type="GO" id="GO:1902903">
    <property type="term" value="P:regulation of supramolecular fiber organization"/>
    <property type="evidence" value="ECO:0007669"/>
    <property type="project" value="UniProtKB-ARBA"/>
</dbReference>
<dbReference type="GO" id="GO:0031110">
    <property type="term" value="P:regulation of microtubule polymerization or depolymerization"/>
    <property type="evidence" value="ECO:0007669"/>
    <property type="project" value="UniProtKB-ARBA"/>
</dbReference>
<dbReference type="SMART" id="SM01349">
    <property type="entry name" value="TOG"/>
    <property type="match status" value="4"/>
</dbReference>
<dbReference type="GO" id="GO:0040001">
    <property type="term" value="P:establishment of mitotic spindle localization"/>
    <property type="evidence" value="ECO:0007669"/>
    <property type="project" value="TreeGrafter"/>
</dbReference>
<keyword evidence="4" id="KW-0206">Cytoskeleton</keyword>
<dbReference type="InterPro" id="IPR034085">
    <property type="entry name" value="TOG"/>
</dbReference>
<feature type="region of interest" description="Disordered" evidence="6">
    <location>
        <begin position="810"/>
        <end position="831"/>
    </location>
</feature>
<dbReference type="GO" id="GO:0005815">
    <property type="term" value="C:microtubule organizing center"/>
    <property type="evidence" value="ECO:0007669"/>
    <property type="project" value="TreeGrafter"/>
</dbReference>
<feature type="compositionally biased region" description="Low complexity" evidence="6">
    <location>
        <begin position="594"/>
        <end position="603"/>
    </location>
</feature>
<protein>
    <recommendedName>
        <fullName evidence="7">TOG domain-containing protein</fullName>
    </recommendedName>
</protein>
<evidence type="ECO:0000256" key="6">
    <source>
        <dbReference type="SAM" id="MobiDB-lite"/>
    </source>
</evidence>
<keyword evidence="2" id="KW-0963">Cytoplasm</keyword>
<feature type="compositionally biased region" description="Polar residues" evidence="6">
    <location>
        <begin position="625"/>
        <end position="635"/>
    </location>
</feature>